<keyword evidence="2" id="KW-0378">Hydrolase</keyword>
<dbReference type="InterPro" id="IPR012337">
    <property type="entry name" value="RNaseH-like_sf"/>
</dbReference>
<dbReference type="AlphaFoldDB" id="A0A9Q0GYY1"/>
<evidence type="ECO:0000313" key="4">
    <source>
        <dbReference type="EMBL" id="KAJ4956443.1"/>
    </source>
</evidence>
<dbReference type="OrthoDB" id="1920326at2759"/>
<evidence type="ECO:0000256" key="1">
    <source>
        <dbReference type="ARBA" id="ARBA00022722"/>
    </source>
</evidence>
<keyword evidence="1" id="KW-0540">Nuclease</keyword>
<dbReference type="Gene3D" id="3.30.420.10">
    <property type="entry name" value="Ribonuclease H-like superfamily/Ribonuclease H"/>
    <property type="match status" value="1"/>
</dbReference>
<evidence type="ECO:0000259" key="3">
    <source>
        <dbReference type="SMART" id="SM00474"/>
    </source>
</evidence>
<dbReference type="Pfam" id="PF01612">
    <property type="entry name" value="DNA_pol_A_exo1"/>
    <property type="match status" value="1"/>
</dbReference>
<dbReference type="GO" id="GO:0003676">
    <property type="term" value="F:nucleic acid binding"/>
    <property type="evidence" value="ECO:0007669"/>
    <property type="project" value="InterPro"/>
</dbReference>
<proteinExistence type="predicted"/>
<sequence length="198" mass="23160">MPIERITFFEDNILCTVTSTSSVVEQWISSIKRIHHRHLNNLIIGLDIEWRPNFRRGVNNPVAILQLCVGRRCLIFQILHCDRIPRSLLVFLNDRNYTFVGVGIEKDVDKLFQDYYLLVSGMKNLGFLAAEKLDRKELKRSGLKTLAWEVLGKELEKPQHITLSHWDDYELSYDQVHYACIDAFVSFEIGRTLICEYD</sequence>
<dbReference type="FunFam" id="3.30.420.10:FF:000054">
    <property type="entry name" value="Werner Syndrome-like exonuclease"/>
    <property type="match status" value="1"/>
</dbReference>
<name>A0A9Q0GYY1_9MAGN</name>
<dbReference type="EMBL" id="JAMYWD010000011">
    <property type="protein sequence ID" value="KAJ4956443.1"/>
    <property type="molecule type" value="Genomic_DNA"/>
</dbReference>
<dbReference type="GO" id="GO:0005634">
    <property type="term" value="C:nucleus"/>
    <property type="evidence" value="ECO:0007669"/>
    <property type="project" value="TreeGrafter"/>
</dbReference>
<organism evidence="4 5">
    <name type="scientific">Protea cynaroides</name>
    <dbReference type="NCBI Taxonomy" id="273540"/>
    <lineage>
        <taxon>Eukaryota</taxon>
        <taxon>Viridiplantae</taxon>
        <taxon>Streptophyta</taxon>
        <taxon>Embryophyta</taxon>
        <taxon>Tracheophyta</taxon>
        <taxon>Spermatophyta</taxon>
        <taxon>Magnoliopsida</taxon>
        <taxon>Proteales</taxon>
        <taxon>Proteaceae</taxon>
        <taxon>Protea</taxon>
    </lineage>
</organism>
<comment type="caution">
    <text evidence="4">The sequence shown here is derived from an EMBL/GenBank/DDBJ whole genome shotgun (WGS) entry which is preliminary data.</text>
</comment>
<dbReference type="CDD" id="cd06141">
    <property type="entry name" value="WRN_exo"/>
    <property type="match status" value="1"/>
</dbReference>
<dbReference type="SMART" id="SM00474">
    <property type="entry name" value="35EXOc"/>
    <property type="match status" value="1"/>
</dbReference>
<accession>A0A9Q0GYY1</accession>
<dbReference type="GO" id="GO:0006139">
    <property type="term" value="P:nucleobase-containing compound metabolic process"/>
    <property type="evidence" value="ECO:0007669"/>
    <property type="project" value="InterPro"/>
</dbReference>
<evidence type="ECO:0000313" key="5">
    <source>
        <dbReference type="Proteomes" id="UP001141806"/>
    </source>
</evidence>
<gene>
    <name evidence="4" type="ORF">NE237_013226</name>
</gene>
<dbReference type="GO" id="GO:0008408">
    <property type="term" value="F:3'-5' exonuclease activity"/>
    <property type="evidence" value="ECO:0007669"/>
    <property type="project" value="InterPro"/>
</dbReference>
<dbReference type="InterPro" id="IPR051132">
    <property type="entry name" value="3-5_Exonuclease_domain"/>
</dbReference>
<dbReference type="Proteomes" id="UP001141806">
    <property type="component" value="Unassembled WGS sequence"/>
</dbReference>
<dbReference type="PANTHER" id="PTHR13620">
    <property type="entry name" value="3-5 EXONUCLEASE"/>
    <property type="match status" value="1"/>
</dbReference>
<dbReference type="GO" id="GO:0005737">
    <property type="term" value="C:cytoplasm"/>
    <property type="evidence" value="ECO:0007669"/>
    <property type="project" value="TreeGrafter"/>
</dbReference>
<dbReference type="PANTHER" id="PTHR13620:SF105">
    <property type="entry name" value="OS01G0737700 PROTEIN"/>
    <property type="match status" value="1"/>
</dbReference>
<keyword evidence="5" id="KW-1185">Reference proteome</keyword>
<dbReference type="SUPFAM" id="SSF53098">
    <property type="entry name" value="Ribonuclease H-like"/>
    <property type="match status" value="1"/>
</dbReference>
<evidence type="ECO:0000256" key="2">
    <source>
        <dbReference type="ARBA" id="ARBA00022801"/>
    </source>
</evidence>
<dbReference type="InterPro" id="IPR036397">
    <property type="entry name" value="RNaseH_sf"/>
</dbReference>
<reference evidence="4" key="1">
    <citation type="journal article" date="2023" name="Plant J.">
        <title>The genome of the king protea, Protea cynaroides.</title>
        <authorList>
            <person name="Chang J."/>
            <person name="Duong T.A."/>
            <person name="Schoeman C."/>
            <person name="Ma X."/>
            <person name="Roodt D."/>
            <person name="Barker N."/>
            <person name="Li Z."/>
            <person name="Van de Peer Y."/>
            <person name="Mizrachi E."/>
        </authorList>
    </citation>
    <scope>NUCLEOTIDE SEQUENCE</scope>
    <source>
        <tissue evidence="4">Young leaves</tissue>
    </source>
</reference>
<feature type="domain" description="3'-5' exonuclease" evidence="3">
    <location>
        <begin position="15"/>
        <end position="198"/>
    </location>
</feature>
<protein>
    <recommendedName>
        <fullName evidence="3">3'-5' exonuclease domain-containing protein</fullName>
    </recommendedName>
</protein>
<dbReference type="InterPro" id="IPR002562">
    <property type="entry name" value="3'-5'_exonuclease_dom"/>
</dbReference>